<dbReference type="InterPro" id="IPR011990">
    <property type="entry name" value="TPR-like_helical_dom_sf"/>
</dbReference>
<dbReference type="SMART" id="SM00028">
    <property type="entry name" value="TPR"/>
    <property type="match status" value="3"/>
</dbReference>
<dbReference type="RefSeq" id="WP_221208224.1">
    <property type="nucleotide sequence ID" value="NZ_JACHXD010000016.1"/>
</dbReference>
<sequence>MQAIAIFIAAWLAWVAWPARADASPRIPRDNAEVLEILPRSADELERELRRMRTALNAAPHQLPLAATLARRYIEAGRREGDPRYFGQAQAALQPWWNQASPPAEVRLLRATLLQNSHRFAEAQAELAALTQQNPGDAQAWLTRASVHVVLGQYAEAKAACARLSRLASPLAGAACIANAGSLSGNLARSELLLRAVLAHYPDEAAGLRVWAQTLLAEMAARRGDAALAEQSFRSALAADSRDGYLLGAYADFLLDQERPGEVVGLLRAHGRNDALLLRHALALRQSGEDKTALAAANQELQLRFQAAAMRGDTVHLREEARYALHLRGDSKTALRLALANWQVQKEVADARILLEAALAAGDAQAAMPAMRWIRAVGMEDRVLALLLGKLESGMRRAS</sequence>
<accession>A0A7W5BDZ8</accession>
<dbReference type="Gene3D" id="1.25.40.10">
    <property type="entry name" value="Tetratricopeptide repeat domain"/>
    <property type="match status" value="2"/>
</dbReference>
<dbReference type="Pfam" id="PF14559">
    <property type="entry name" value="TPR_19"/>
    <property type="match status" value="1"/>
</dbReference>
<dbReference type="AlphaFoldDB" id="A0A7W5BDZ8"/>
<protein>
    <submittedName>
        <fullName evidence="1">Tfp pilus assembly protein PilF</fullName>
    </submittedName>
</protein>
<keyword evidence="2" id="KW-1185">Reference proteome</keyword>
<evidence type="ECO:0000313" key="1">
    <source>
        <dbReference type="EMBL" id="MBB3121389.1"/>
    </source>
</evidence>
<dbReference type="Proteomes" id="UP000541535">
    <property type="component" value="Unassembled WGS sequence"/>
</dbReference>
<name>A0A7W5BDZ8_9BURK</name>
<organism evidence="1 2">
    <name type="scientific">Pseudoduganella violacea</name>
    <dbReference type="NCBI Taxonomy" id="1715466"/>
    <lineage>
        <taxon>Bacteria</taxon>
        <taxon>Pseudomonadati</taxon>
        <taxon>Pseudomonadota</taxon>
        <taxon>Betaproteobacteria</taxon>
        <taxon>Burkholderiales</taxon>
        <taxon>Oxalobacteraceae</taxon>
        <taxon>Telluria group</taxon>
        <taxon>Pseudoduganella</taxon>
    </lineage>
</organism>
<dbReference type="EMBL" id="JACHXD010000016">
    <property type="protein sequence ID" value="MBB3121389.1"/>
    <property type="molecule type" value="Genomic_DNA"/>
</dbReference>
<dbReference type="SUPFAM" id="SSF48452">
    <property type="entry name" value="TPR-like"/>
    <property type="match status" value="1"/>
</dbReference>
<evidence type="ECO:0000313" key="2">
    <source>
        <dbReference type="Proteomes" id="UP000541535"/>
    </source>
</evidence>
<proteinExistence type="predicted"/>
<dbReference type="InterPro" id="IPR019734">
    <property type="entry name" value="TPR_rpt"/>
</dbReference>
<gene>
    <name evidence="1" type="ORF">FHS03_004467</name>
</gene>
<reference evidence="1 2" key="1">
    <citation type="submission" date="2020-08" db="EMBL/GenBank/DDBJ databases">
        <title>Genomic Encyclopedia of Type Strains, Phase III (KMG-III): the genomes of soil and plant-associated and newly described type strains.</title>
        <authorList>
            <person name="Whitman W."/>
        </authorList>
    </citation>
    <scope>NUCLEOTIDE SEQUENCE [LARGE SCALE GENOMIC DNA]</scope>
    <source>
        <strain evidence="1 2">CECT 8897</strain>
    </source>
</reference>
<comment type="caution">
    <text evidence="1">The sequence shown here is derived from an EMBL/GenBank/DDBJ whole genome shotgun (WGS) entry which is preliminary data.</text>
</comment>